<comment type="caution">
    <text evidence="2">The sequence shown here is derived from an EMBL/GenBank/DDBJ whole genome shotgun (WGS) entry which is preliminary data.</text>
</comment>
<organism evidence="2 3">
    <name type="scientific">Actinomadura adrarensis</name>
    <dbReference type="NCBI Taxonomy" id="1819600"/>
    <lineage>
        <taxon>Bacteria</taxon>
        <taxon>Bacillati</taxon>
        <taxon>Actinomycetota</taxon>
        <taxon>Actinomycetes</taxon>
        <taxon>Streptosporangiales</taxon>
        <taxon>Thermomonosporaceae</taxon>
        <taxon>Actinomadura</taxon>
    </lineage>
</organism>
<dbReference type="PANTHER" id="PTHR46696">
    <property type="entry name" value="P450, PUTATIVE (EUROFUNG)-RELATED"/>
    <property type="match status" value="1"/>
</dbReference>
<dbReference type="PANTHER" id="PTHR46696:SF4">
    <property type="entry name" value="BIOTIN BIOSYNTHESIS CYTOCHROME P450"/>
    <property type="match status" value="1"/>
</dbReference>
<comment type="similarity">
    <text evidence="1">Belongs to the cytochrome P450 family.</text>
</comment>
<sequence>RFYPEPPVPFTGRGSGFWALVRHADITEASRNPQIFSSEPNATTLIDPPGWLQKYVNSMINMDDPRHAKIRRIVSRAFTPKMLAKTEDDVQARASRIVDELIATGPGDFVSKVAVRLPVEVICDMLGIPDALYPRVVRLTNIVLGNTDPEYTGITPDMRPLNTLKGMAKIAWASRELHRIAAKLGRR</sequence>
<accession>A0ABW3CEK2</accession>
<keyword evidence="3" id="KW-1185">Reference proteome</keyword>
<evidence type="ECO:0000313" key="2">
    <source>
        <dbReference type="EMBL" id="MFD0852079.1"/>
    </source>
</evidence>
<gene>
    <name evidence="2" type="ORF">ACFQ07_07600</name>
</gene>
<dbReference type="EMBL" id="JBHTIR010001047">
    <property type="protein sequence ID" value="MFD0852079.1"/>
    <property type="molecule type" value="Genomic_DNA"/>
</dbReference>
<dbReference type="InterPro" id="IPR002397">
    <property type="entry name" value="Cyt_P450_B"/>
</dbReference>
<protein>
    <submittedName>
        <fullName evidence="2">Cytochrome P450</fullName>
    </submittedName>
</protein>
<evidence type="ECO:0000256" key="1">
    <source>
        <dbReference type="ARBA" id="ARBA00010617"/>
    </source>
</evidence>
<feature type="non-terminal residue" evidence="2">
    <location>
        <position position="1"/>
    </location>
</feature>
<dbReference type="Proteomes" id="UP001597083">
    <property type="component" value="Unassembled WGS sequence"/>
</dbReference>
<proteinExistence type="inferred from homology"/>
<reference evidence="3" key="1">
    <citation type="journal article" date="2019" name="Int. J. Syst. Evol. Microbiol.">
        <title>The Global Catalogue of Microorganisms (GCM) 10K type strain sequencing project: providing services to taxonomists for standard genome sequencing and annotation.</title>
        <authorList>
            <consortium name="The Broad Institute Genomics Platform"/>
            <consortium name="The Broad Institute Genome Sequencing Center for Infectious Disease"/>
            <person name="Wu L."/>
            <person name="Ma J."/>
        </authorList>
    </citation>
    <scope>NUCLEOTIDE SEQUENCE [LARGE SCALE GENOMIC DNA]</scope>
    <source>
        <strain evidence="3">JCM 31696</strain>
    </source>
</reference>
<dbReference type="Gene3D" id="1.10.630.10">
    <property type="entry name" value="Cytochrome P450"/>
    <property type="match status" value="1"/>
</dbReference>
<feature type="non-terminal residue" evidence="2">
    <location>
        <position position="187"/>
    </location>
</feature>
<dbReference type="InterPro" id="IPR036396">
    <property type="entry name" value="Cyt_P450_sf"/>
</dbReference>
<dbReference type="SUPFAM" id="SSF48264">
    <property type="entry name" value="Cytochrome P450"/>
    <property type="match status" value="1"/>
</dbReference>
<evidence type="ECO:0000313" key="3">
    <source>
        <dbReference type="Proteomes" id="UP001597083"/>
    </source>
</evidence>
<dbReference type="PRINTS" id="PR00359">
    <property type="entry name" value="BP450"/>
</dbReference>
<name>A0ABW3CEK2_9ACTN</name>